<protein>
    <submittedName>
        <fullName evidence="6">AraC family transcriptional regulator</fullName>
    </submittedName>
</protein>
<proteinExistence type="predicted"/>
<reference evidence="6 7" key="1">
    <citation type="submission" date="2020-02" db="EMBL/GenBank/DDBJ databases">
        <title>Characterization of phylogenetic diversity of novel bifidobacterial species isolated in Czech ZOOs.</title>
        <authorList>
            <person name="Lugli G.A."/>
            <person name="Vera N.B."/>
            <person name="Ventura M."/>
        </authorList>
    </citation>
    <scope>NUCLEOTIDE SEQUENCE [LARGE SCALE GENOMIC DNA]</scope>
    <source>
        <strain evidence="6 7">DSM 109958</strain>
    </source>
</reference>
<dbReference type="Pfam" id="PF07883">
    <property type="entry name" value="Cupin_2"/>
    <property type="match status" value="1"/>
</dbReference>
<dbReference type="InterPro" id="IPR018060">
    <property type="entry name" value="HTH_AraC"/>
</dbReference>
<gene>
    <name evidence="6" type="ORF">G1C96_0079</name>
</gene>
<feature type="domain" description="HTH araC/xylS-type" evidence="5">
    <location>
        <begin position="235"/>
        <end position="333"/>
    </location>
</feature>
<evidence type="ECO:0000259" key="5">
    <source>
        <dbReference type="PROSITE" id="PS01124"/>
    </source>
</evidence>
<dbReference type="InterPro" id="IPR018062">
    <property type="entry name" value="HTH_AraC-typ_CS"/>
</dbReference>
<evidence type="ECO:0000256" key="1">
    <source>
        <dbReference type="ARBA" id="ARBA00023015"/>
    </source>
</evidence>
<keyword evidence="2" id="KW-0238">DNA-binding</keyword>
<evidence type="ECO:0000256" key="2">
    <source>
        <dbReference type="ARBA" id="ARBA00023125"/>
    </source>
</evidence>
<dbReference type="InterPro" id="IPR009057">
    <property type="entry name" value="Homeodomain-like_sf"/>
</dbReference>
<name>A0A7Y0F001_9BIFI</name>
<accession>A0A7Y0F001</accession>
<dbReference type="SMART" id="SM00342">
    <property type="entry name" value="HTH_ARAC"/>
    <property type="match status" value="1"/>
</dbReference>
<evidence type="ECO:0000313" key="7">
    <source>
        <dbReference type="Proteomes" id="UP000588277"/>
    </source>
</evidence>
<keyword evidence="3" id="KW-0010">Activator</keyword>
<keyword evidence="4" id="KW-0804">Transcription</keyword>
<dbReference type="InterPro" id="IPR037923">
    <property type="entry name" value="HTH-like"/>
</dbReference>
<dbReference type="InterPro" id="IPR020449">
    <property type="entry name" value="Tscrpt_reg_AraC-type_HTH"/>
</dbReference>
<evidence type="ECO:0000313" key="6">
    <source>
        <dbReference type="EMBL" id="NMM99502.1"/>
    </source>
</evidence>
<dbReference type="Gene3D" id="2.60.120.10">
    <property type="entry name" value="Jelly Rolls"/>
    <property type="match status" value="1"/>
</dbReference>
<dbReference type="EMBL" id="JAAIIH010000001">
    <property type="protein sequence ID" value="NMM99502.1"/>
    <property type="molecule type" value="Genomic_DNA"/>
</dbReference>
<dbReference type="SUPFAM" id="SSF51215">
    <property type="entry name" value="Regulatory protein AraC"/>
    <property type="match status" value="1"/>
</dbReference>
<evidence type="ECO:0000256" key="3">
    <source>
        <dbReference type="ARBA" id="ARBA00023159"/>
    </source>
</evidence>
<keyword evidence="7" id="KW-1185">Reference proteome</keyword>
<dbReference type="GO" id="GO:0043565">
    <property type="term" value="F:sequence-specific DNA binding"/>
    <property type="evidence" value="ECO:0007669"/>
    <property type="project" value="InterPro"/>
</dbReference>
<dbReference type="Pfam" id="PF12833">
    <property type="entry name" value="HTH_18"/>
    <property type="match status" value="1"/>
</dbReference>
<keyword evidence="1" id="KW-0805">Transcription regulation</keyword>
<dbReference type="AlphaFoldDB" id="A0A7Y0F001"/>
<dbReference type="InterPro" id="IPR014710">
    <property type="entry name" value="RmlC-like_jellyroll"/>
</dbReference>
<dbReference type="InterPro" id="IPR050204">
    <property type="entry name" value="AraC_XylS_family_regulators"/>
</dbReference>
<sequence>MVRPAFRSSSEPRLETTVFSDLSERIHYNLPSLPIYAYHEPLSGFAGYRCPCHWHRDLEFVHVVSGRMHYFVNGTVTVMEAGEGILVNSSRLHYGFSPERREAWFSCAVISPALFESATPSVAARCAQAFAQDMPDLLTLSPHVDWQRDMLDAVDRVVRLMPDDPQGNPLPTLAAAIDVCDMAIGRLLSEGARADACNADARDAAAGLDAGAAADAGADASAQASTEQRDRMDVLLMTGMIQQRFREPLTLAGIAASAHVSRTQCCLLFRRYVGRTPVEYLTERRLEEAKRQLGGTARAIAEIAADCGFSSPSYFASVFRRHVGVTPREFRERR</sequence>
<dbReference type="SUPFAM" id="SSF46689">
    <property type="entry name" value="Homeodomain-like"/>
    <property type="match status" value="2"/>
</dbReference>
<dbReference type="GO" id="GO:0003700">
    <property type="term" value="F:DNA-binding transcription factor activity"/>
    <property type="evidence" value="ECO:0007669"/>
    <property type="project" value="InterPro"/>
</dbReference>
<dbReference type="PROSITE" id="PS00041">
    <property type="entry name" value="HTH_ARAC_FAMILY_1"/>
    <property type="match status" value="1"/>
</dbReference>
<dbReference type="PANTHER" id="PTHR46796:SF6">
    <property type="entry name" value="ARAC SUBFAMILY"/>
    <property type="match status" value="1"/>
</dbReference>
<dbReference type="PANTHER" id="PTHR46796">
    <property type="entry name" value="HTH-TYPE TRANSCRIPTIONAL ACTIVATOR RHAS-RELATED"/>
    <property type="match status" value="1"/>
</dbReference>
<dbReference type="PROSITE" id="PS01124">
    <property type="entry name" value="HTH_ARAC_FAMILY_2"/>
    <property type="match status" value="1"/>
</dbReference>
<comment type="caution">
    <text evidence="6">The sequence shown here is derived from an EMBL/GenBank/DDBJ whole genome shotgun (WGS) entry which is preliminary data.</text>
</comment>
<dbReference type="PRINTS" id="PR00032">
    <property type="entry name" value="HTHARAC"/>
</dbReference>
<organism evidence="6 7">
    <name type="scientific">Bifidobacterium moraviense</name>
    <dbReference type="NCBI Taxonomy" id="2675323"/>
    <lineage>
        <taxon>Bacteria</taxon>
        <taxon>Bacillati</taxon>
        <taxon>Actinomycetota</taxon>
        <taxon>Actinomycetes</taxon>
        <taxon>Bifidobacteriales</taxon>
        <taxon>Bifidobacteriaceae</taxon>
        <taxon>Bifidobacterium</taxon>
    </lineage>
</organism>
<evidence type="ECO:0000256" key="4">
    <source>
        <dbReference type="ARBA" id="ARBA00023163"/>
    </source>
</evidence>
<dbReference type="InterPro" id="IPR013096">
    <property type="entry name" value="Cupin_2"/>
</dbReference>
<dbReference type="Proteomes" id="UP000588277">
    <property type="component" value="Unassembled WGS sequence"/>
</dbReference>
<dbReference type="RefSeq" id="WP_169274684.1">
    <property type="nucleotide sequence ID" value="NZ_JAAIIH010000001.1"/>
</dbReference>
<dbReference type="Gene3D" id="1.10.10.60">
    <property type="entry name" value="Homeodomain-like"/>
    <property type="match status" value="2"/>
</dbReference>